<dbReference type="InterPro" id="IPR011659">
    <property type="entry name" value="WD40"/>
</dbReference>
<dbReference type="Proteomes" id="UP000325372">
    <property type="component" value="Unassembled WGS sequence"/>
</dbReference>
<dbReference type="HAMAP" id="MF_00671">
    <property type="entry name" value="TolB"/>
    <property type="match status" value="1"/>
</dbReference>
<dbReference type="PANTHER" id="PTHR36842:SF1">
    <property type="entry name" value="PROTEIN TOLB"/>
    <property type="match status" value="1"/>
</dbReference>
<dbReference type="GO" id="GO:0017038">
    <property type="term" value="P:protein import"/>
    <property type="evidence" value="ECO:0007669"/>
    <property type="project" value="InterPro"/>
</dbReference>
<dbReference type="InterPro" id="IPR011042">
    <property type="entry name" value="6-blade_b-propeller_TolB-like"/>
</dbReference>
<dbReference type="Pfam" id="PF07676">
    <property type="entry name" value="PD40"/>
    <property type="match status" value="4"/>
</dbReference>
<comment type="subunit">
    <text evidence="5">The Tol-Pal system is composed of five core proteins: the inner membrane proteins TolA, TolQ and TolR, the periplasmic protein TolB and the outer membrane protein Pal. They form a network linking the inner and outer membranes and the peptidoglycan layer.</text>
</comment>
<proteinExistence type="inferred from homology"/>
<dbReference type="AlphaFoldDB" id="A0A5N0TEM3"/>
<dbReference type="SUPFAM" id="SSF69304">
    <property type="entry name" value="Tricorn protease N-terminal domain"/>
    <property type="match status" value="1"/>
</dbReference>
<dbReference type="SUPFAM" id="SSF52964">
    <property type="entry name" value="TolB, N-terminal domain"/>
    <property type="match status" value="1"/>
</dbReference>
<dbReference type="PANTHER" id="PTHR36842">
    <property type="entry name" value="PROTEIN TOLB HOMOLOG"/>
    <property type="match status" value="1"/>
</dbReference>
<dbReference type="Gene3D" id="2.120.10.30">
    <property type="entry name" value="TolB, C-terminal domain"/>
    <property type="match status" value="1"/>
</dbReference>
<dbReference type="Gene3D" id="3.40.50.10070">
    <property type="entry name" value="TolB, N-terminal domain"/>
    <property type="match status" value="1"/>
</dbReference>
<comment type="subcellular location">
    <subcellularLocation>
        <location evidence="1 5">Periplasm</location>
    </subcellularLocation>
</comment>
<accession>A0A5N0TEM3</accession>
<dbReference type="InterPro" id="IPR014167">
    <property type="entry name" value="Tol-Pal_TolB"/>
</dbReference>
<evidence type="ECO:0000313" key="8">
    <source>
        <dbReference type="Proteomes" id="UP000325372"/>
    </source>
</evidence>
<gene>
    <name evidence="5 7" type="primary">tolB</name>
    <name evidence="7" type="ORF">F3N42_03865</name>
</gene>
<evidence type="ECO:0000256" key="3">
    <source>
        <dbReference type="ARBA" id="ARBA00022729"/>
    </source>
</evidence>
<sequence length="435" mass="46904" precursor="true">MTVTDIMKRLILALLFIGATHAAQARLEIEIVQGNASQLPIAVVPFQWRAAGQPPITGVASVVSDDLYRSGLFAPMDEQDMVDRPVDAESIKFGTWRLLKTDYIVIGQVNDAPDGGFDIVYQLFDVHTQERLLSQITSVGPGDLRFGSHRVADAIYEKLTGVPGAFATRIAYVSATGEGDSLHYELVVADADGFNPITVVGSPEPLLSPAWSPDGQKLAYVSFEQGNSAIYVQEVATGARELISSGRGINGAPSFSPDGRKMALTLSRTGNPEIHVRDLATGAMQQLTQHWAIDTEPTWSPDGRTIYFTSDRGGRPQIYSVPASGGTAERVTREGDYNARASVAPDGRSMAIANGRGNEYRIAVWELEHGRLRILTPGVLDESPSFAPNGSMILYATREGGRGVLAAVSADGNVRQRIILSEGDVREPAWSPVIR</sequence>
<name>A0A5N0TEM3_9GAMM</name>
<feature type="signal peptide" evidence="5">
    <location>
        <begin position="1"/>
        <end position="25"/>
    </location>
</feature>
<evidence type="ECO:0000256" key="4">
    <source>
        <dbReference type="ARBA" id="ARBA00022764"/>
    </source>
</evidence>
<feature type="domain" description="TolB N-terminal" evidence="6">
    <location>
        <begin position="27"/>
        <end position="131"/>
    </location>
</feature>
<keyword evidence="4 5" id="KW-0574">Periplasm</keyword>
<evidence type="ECO:0000256" key="2">
    <source>
        <dbReference type="ARBA" id="ARBA00009820"/>
    </source>
</evidence>
<keyword evidence="5" id="KW-0132">Cell division</keyword>
<evidence type="ECO:0000256" key="5">
    <source>
        <dbReference type="HAMAP-Rule" id="MF_00671"/>
    </source>
</evidence>
<keyword evidence="8" id="KW-1185">Reference proteome</keyword>
<dbReference type="GO" id="GO:0051301">
    <property type="term" value="P:cell division"/>
    <property type="evidence" value="ECO:0007669"/>
    <property type="project" value="UniProtKB-UniRule"/>
</dbReference>
<dbReference type="NCBIfam" id="TIGR02800">
    <property type="entry name" value="propeller_TolB"/>
    <property type="match status" value="1"/>
</dbReference>
<evidence type="ECO:0000313" key="7">
    <source>
        <dbReference type="EMBL" id="KAA9133495.1"/>
    </source>
</evidence>
<protein>
    <recommendedName>
        <fullName evidence="5">Tol-Pal system protein TolB</fullName>
    </recommendedName>
</protein>
<organism evidence="7 8">
    <name type="scientific">Marinihelvus fidelis</name>
    <dbReference type="NCBI Taxonomy" id="2613842"/>
    <lineage>
        <taxon>Bacteria</taxon>
        <taxon>Pseudomonadati</taxon>
        <taxon>Pseudomonadota</taxon>
        <taxon>Gammaproteobacteria</taxon>
        <taxon>Chromatiales</taxon>
        <taxon>Wenzhouxiangellaceae</taxon>
        <taxon>Marinihelvus</taxon>
    </lineage>
</organism>
<feature type="chain" id="PRO_5024522100" description="Tol-Pal system protein TolB" evidence="5">
    <location>
        <begin position="26"/>
        <end position="435"/>
    </location>
</feature>
<comment type="function">
    <text evidence="5">Part of the Tol-Pal system, which plays a role in outer membrane invagination during cell division and is important for maintaining outer membrane integrity.</text>
</comment>
<dbReference type="Pfam" id="PF04052">
    <property type="entry name" value="TolB_N"/>
    <property type="match status" value="1"/>
</dbReference>
<reference evidence="7 8" key="1">
    <citation type="submission" date="2019-09" db="EMBL/GenBank/DDBJ databases">
        <title>Wenzhouxiangella sp. Genome sequencing and assembly.</title>
        <authorList>
            <person name="Zhang R."/>
        </authorList>
    </citation>
    <scope>NUCLEOTIDE SEQUENCE [LARGE SCALE GENOMIC DNA]</scope>
    <source>
        <strain evidence="7 8">W260</strain>
    </source>
</reference>
<comment type="caution">
    <text evidence="7">The sequence shown here is derived from an EMBL/GenBank/DDBJ whole genome shotgun (WGS) entry which is preliminary data.</text>
</comment>
<comment type="similarity">
    <text evidence="2 5">Belongs to the TolB family.</text>
</comment>
<dbReference type="EMBL" id="VYXP01000002">
    <property type="protein sequence ID" value="KAA9133495.1"/>
    <property type="molecule type" value="Genomic_DNA"/>
</dbReference>
<evidence type="ECO:0000259" key="6">
    <source>
        <dbReference type="Pfam" id="PF04052"/>
    </source>
</evidence>
<dbReference type="GO" id="GO:0042597">
    <property type="term" value="C:periplasmic space"/>
    <property type="evidence" value="ECO:0007669"/>
    <property type="project" value="UniProtKB-SubCell"/>
</dbReference>
<evidence type="ECO:0000256" key="1">
    <source>
        <dbReference type="ARBA" id="ARBA00004418"/>
    </source>
</evidence>
<keyword evidence="5" id="KW-0131">Cell cycle</keyword>
<keyword evidence="3 5" id="KW-0732">Signal</keyword>
<dbReference type="InterPro" id="IPR007195">
    <property type="entry name" value="TolB_N"/>
</dbReference>